<accession>A0A1W0A4T8</accession>
<keyword evidence="2 4" id="KW-0863">Zinc-finger</keyword>
<keyword evidence="8" id="KW-1185">Reference proteome</keyword>
<dbReference type="InterPro" id="IPR001841">
    <property type="entry name" value="Znf_RING"/>
</dbReference>
<dbReference type="GO" id="GO:0006511">
    <property type="term" value="P:ubiquitin-dependent protein catabolic process"/>
    <property type="evidence" value="ECO:0007669"/>
    <property type="project" value="TreeGrafter"/>
</dbReference>
<protein>
    <recommendedName>
        <fullName evidence="9">RING-type domain-containing protein</fullName>
    </recommendedName>
</protein>
<dbReference type="PANTHER" id="PTHR45931:SF3">
    <property type="entry name" value="RING ZINC FINGER-CONTAINING PROTEIN"/>
    <property type="match status" value="1"/>
</dbReference>
<dbReference type="InterPro" id="IPR051834">
    <property type="entry name" value="RING_finger_E3_ligase"/>
</dbReference>
<dbReference type="Pfam" id="PF13639">
    <property type="entry name" value="zf-RING_2"/>
    <property type="match status" value="1"/>
</dbReference>
<reference evidence="7 8" key="1">
    <citation type="journal article" date="2014" name="Genome Biol. Evol.">
        <title>The secreted proteins of Achlya hypogyna and Thraustotheca clavata identify the ancestral oomycete secretome and reveal gene acquisitions by horizontal gene transfer.</title>
        <authorList>
            <person name="Misner I."/>
            <person name="Blouin N."/>
            <person name="Leonard G."/>
            <person name="Richards T.A."/>
            <person name="Lane C.E."/>
        </authorList>
    </citation>
    <scope>NUCLEOTIDE SEQUENCE [LARGE SCALE GENOMIC DNA]</scope>
    <source>
        <strain evidence="7 8">ATCC 34112</strain>
    </source>
</reference>
<dbReference type="SUPFAM" id="SSF57850">
    <property type="entry name" value="RING/U-box"/>
    <property type="match status" value="1"/>
</dbReference>
<dbReference type="PANTHER" id="PTHR45931">
    <property type="entry name" value="SI:CH211-59O9.10"/>
    <property type="match status" value="1"/>
</dbReference>
<evidence type="ECO:0000256" key="4">
    <source>
        <dbReference type="PROSITE-ProRule" id="PRU00175"/>
    </source>
</evidence>
<feature type="domain" description="RING-type" evidence="5">
    <location>
        <begin position="216"/>
        <end position="259"/>
    </location>
</feature>
<dbReference type="GO" id="GO:0035091">
    <property type="term" value="F:phosphatidylinositol binding"/>
    <property type="evidence" value="ECO:0007669"/>
    <property type="project" value="InterPro"/>
</dbReference>
<dbReference type="Gene3D" id="3.30.1520.10">
    <property type="entry name" value="Phox-like domain"/>
    <property type="match status" value="1"/>
</dbReference>
<organism evidence="7 8">
    <name type="scientific">Thraustotheca clavata</name>
    <dbReference type="NCBI Taxonomy" id="74557"/>
    <lineage>
        <taxon>Eukaryota</taxon>
        <taxon>Sar</taxon>
        <taxon>Stramenopiles</taxon>
        <taxon>Oomycota</taxon>
        <taxon>Saprolegniomycetes</taxon>
        <taxon>Saprolegniales</taxon>
        <taxon>Achlyaceae</taxon>
        <taxon>Thraustotheca</taxon>
    </lineage>
</organism>
<dbReference type="OrthoDB" id="8062037at2759"/>
<dbReference type="AlphaFoldDB" id="A0A1W0A4T8"/>
<dbReference type="InterPro" id="IPR013083">
    <property type="entry name" value="Znf_RING/FYVE/PHD"/>
</dbReference>
<dbReference type="PROSITE" id="PS50089">
    <property type="entry name" value="ZF_RING_2"/>
    <property type="match status" value="1"/>
</dbReference>
<evidence type="ECO:0008006" key="9">
    <source>
        <dbReference type="Google" id="ProtNLM"/>
    </source>
</evidence>
<keyword evidence="1" id="KW-0479">Metal-binding</keyword>
<dbReference type="GO" id="GO:0061630">
    <property type="term" value="F:ubiquitin protein ligase activity"/>
    <property type="evidence" value="ECO:0007669"/>
    <property type="project" value="TreeGrafter"/>
</dbReference>
<evidence type="ECO:0000256" key="3">
    <source>
        <dbReference type="ARBA" id="ARBA00022833"/>
    </source>
</evidence>
<name>A0A1W0A4T8_9STRA</name>
<feature type="domain" description="PX" evidence="6">
    <location>
        <begin position="42"/>
        <end position="190"/>
    </location>
</feature>
<gene>
    <name evidence="7" type="ORF">THRCLA_02635</name>
</gene>
<dbReference type="InterPro" id="IPR036871">
    <property type="entry name" value="PX_dom_sf"/>
</dbReference>
<evidence type="ECO:0000256" key="1">
    <source>
        <dbReference type="ARBA" id="ARBA00022723"/>
    </source>
</evidence>
<evidence type="ECO:0000259" key="5">
    <source>
        <dbReference type="PROSITE" id="PS50089"/>
    </source>
</evidence>
<dbReference type="InterPro" id="IPR001683">
    <property type="entry name" value="PX_dom"/>
</dbReference>
<dbReference type="Proteomes" id="UP000243217">
    <property type="component" value="Unassembled WGS sequence"/>
</dbReference>
<dbReference type="PROSITE" id="PS50195">
    <property type="entry name" value="PX"/>
    <property type="match status" value="1"/>
</dbReference>
<evidence type="ECO:0000256" key="2">
    <source>
        <dbReference type="ARBA" id="ARBA00022771"/>
    </source>
</evidence>
<dbReference type="GO" id="GO:0008270">
    <property type="term" value="F:zinc ion binding"/>
    <property type="evidence" value="ECO:0007669"/>
    <property type="project" value="UniProtKB-KW"/>
</dbReference>
<dbReference type="CDD" id="cd16454">
    <property type="entry name" value="RING-H2_PA-TM-RING"/>
    <property type="match status" value="1"/>
</dbReference>
<proteinExistence type="predicted"/>
<evidence type="ECO:0000313" key="7">
    <source>
        <dbReference type="EMBL" id="OQS05191.1"/>
    </source>
</evidence>
<comment type="caution">
    <text evidence="7">The sequence shown here is derived from an EMBL/GenBank/DDBJ whole genome shotgun (WGS) entry which is preliminary data.</text>
</comment>
<sequence>MPALTQVVQQCLEHQFVHLHNAVCRKDRERRLSLTDDECAFLDEAQIHPSAKQVSDECSMFTVYTMTAYCPITRRWWIVKKRYSEYHAFRKQIDDLWVHCELRMKHDPLTSLLRSIMSLSFPKKTYNGDNTFIVKERMRGLEFFLRKLMVVHAECFYYAYEKIKLDEALPSTFLEFHAILQRFLEVPKDMLDIYAMQRMLSHSLDNQSEIAAAETCSICLSTFAETQGEAIVQLTCSHIYHRDCVVAWLVTKKTCPLCREDIDSGSIL</sequence>
<dbReference type="EMBL" id="JNBS01000489">
    <property type="protein sequence ID" value="OQS05191.1"/>
    <property type="molecule type" value="Genomic_DNA"/>
</dbReference>
<keyword evidence="3" id="KW-0862">Zinc</keyword>
<dbReference type="SUPFAM" id="SSF64268">
    <property type="entry name" value="PX domain"/>
    <property type="match status" value="1"/>
</dbReference>
<evidence type="ECO:0000259" key="6">
    <source>
        <dbReference type="PROSITE" id="PS50195"/>
    </source>
</evidence>
<dbReference type="CDD" id="cd06093">
    <property type="entry name" value="PX_domain"/>
    <property type="match status" value="1"/>
</dbReference>
<dbReference type="Gene3D" id="3.30.40.10">
    <property type="entry name" value="Zinc/RING finger domain, C3HC4 (zinc finger)"/>
    <property type="match status" value="1"/>
</dbReference>
<dbReference type="STRING" id="74557.A0A1W0A4T8"/>
<dbReference type="GO" id="GO:0005634">
    <property type="term" value="C:nucleus"/>
    <property type="evidence" value="ECO:0007669"/>
    <property type="project" value="TreeGrafter"/>
</dbReference>
<evidence type="ECO:0000313" key="8">
    <source>
        <dbReference type="Proteomes" id="UP000243217"/>
    </source>
</evidence>
<dbReference type="SMART" id="SM00184">
    <property type="entry name" value="RING"/>
    <property type="match status" value="1"/>
</dbReference>